<accession>A0A858Q4H2</accession>
<evidence type="ECO:0000313" key="1">
    <source>
        <dbReference type="EMBL" id="QJD28721.1"/>
    </source>
</evidence>
<dbReference type="Proteomes" id="UP000503004">
    <property type="component" value="Chromosome"/>
</dbReference>
<proteinExistence type="predicted"/>
<keyword evidence="2" id="KW-1185">Reference proteome</keyword>
<name>A0A858Q4H2_9GAMM</name>
<organism evidence="1 2">
    <name type="scientific">Methylococcus geothermalis</name>
    <dbReference type="NCBI Taxonomy" id="2681310"/>
    <lineage>
        <taxon>Bacteria</taxon>
        <taxon>Pseudomonadati</taxon>
        <taxon>Pseudomonadota</taxon>
        <taxon>Gammaproteobacteria</taxon>
        <taxon>Methylococcales</taxon>
        <taxon>Methylococcaceae</taxon>
        <taxon>Methylococcus</taxon>
    </lineage>
</organism>
<gene>
    <name evidence="1" type="ORF">GNH96_01200</name>
</gene>
<dbReference type="RefSeq" id="WP_169601543.1">
    <property type="nucleotide sequence ID" value="NZ_CP046565.1"/>
</dbReference>
<dbReference type="KEGG" id="metu:GNH96_01200"/>
<dbReference type="EMBL" id="CP046565">
    <property type="protein sequence ID" value="QJD28721.1"/>
    <property type="molecule type" value="Genomic_DNA"/>
</dbReference>
<protein>
    <submittedName>
        <fullName evidence="1">Uncharacterized protein</fullName>
    </submittedName>
</protein>
<evidence type="ECO:0000313" key="2">
    <source>
        <dbReference type="Proteomes" id="UP000503004"/>
    </source>
</evidence>
<sequence>MNFLYPIQEMHPFWRTFLGGLLFALISALAADLASAVARIKIPKWSGAPQG</sequence>
<reference evidence="2" key="1">
    <citation type="submission" date="2019-12" db="EMBL/GenBank/DDBJ databases">
        <authorList>
            <person name="Awala S.I."/>
            <person name="Rhee S.K."/>
        </authorList>
    </citation>
    <scope>NUCLEOTIDE SEQUENCE [LARGE SCALE GENOMIC DNA]</scope>
    <source>
        <strain evidence="2">IM1</strain>
    </source>
</reference>
<dbReference type="AlphaFoldDB" id="A0A858Q4H2"/>